<evidence type="ECO:0000256" key="5">
    <source>
        <dbReference type="SAM" id="MobiDB-lite"/>
    </source>
</evidence>
<gene>
    <name evidence="7" type="ORF">BU14_1813s0001</name>
</gene>
<evidence type="ECO:0000256" key="4">
    <source>
        <dbReference type="ARBA" id="ARBA00022807"/>
    </source>
</evidence>
<accession>A0A1X6NKL0</accession>
<dbReference type="GO" id="GO:0016929">
    <property type="term" value="F:deSUMOylase activity"/>
    <property type="evidence" value="ECO:0007669"/>
    <property type="project" value="TreeGrafter"/>
</dbReference>
<dbReference type="PANTHER" id="PTHR12606">
    <property type="entry name" value="SENTRIN/SUMO-SPECIFIC PROTEASE"/>
    <property type="match status" value="1"/>
</dbReference>
<proteinExistence type="inferred from homology"/>
<dbReference type="PANTHER" id="PTHR12606:SF1">
    <property type="entry name" value="UBIQUITIN-LIKE-SPECIFIC PROTEASE 1A"/>
    <property type="match status" value="1"/>
</dbReference>
<feature type="compositionally biased region" description="Low complexity" evidence="5">
    <location>
        <begin position="133"/>
        <end position="145"/>
    </location>
</feature>
<dbReference type="EMBL" id="KV919754">
    <property type="protein sequence ID" value="OSX69135.1"/>
    <property type="molecule type" value="Genomic_DNA"/>
</dbReference>
<feature type="region of interest" description="Disordered" evidence="5">
    <location>
        <begin position="1"/>
        <end position="396"/>
    </location>
</feature>
<feature type="domain" description="Ubiquitin-like protease family profile" evidence="6">
    <location>
        <begin position="473"/>
        <end position="687"/>
    </location>
</feature>
<name>A0A1X6NKL0_PORUM</name>
<keyword evidence="4" id="KW-0788">Thiol protease</keyword>
<evidence type="ECO:0000256" key="3">
    <source>
        <dbReference type="ARBA" id="ARBA00022801"/>
    </source>
</evidence>
<dbReference type="Proteomes" id="UP000218209">
    <property type="component" value="Unassembled WGS sequence"/>
</dbReference>
<reference evidence="7 8" key="1">
    <citation type="submission" date="2017-03" db="EMBL/GenBank/DDBJ databases">
        <title>WGS assembly of Porphyra umbilicalis.</title>
        <authorList>
            <person name="Brawley S.H."/>
            <person name="Blouin N.A."/>
            <person name="Ficko-Blean E."/>
            <person name="Wheeler G.L."/>
            <person name="Lohr M."/>
            <person name="Goodson H.V."/>
            <person name="Jenkins J.W."/>
            <person name="Blaby-Haas C.E."/>
            <person name="Helliwell K.E."/>
            <person name="Chan C."/>
            <person name="Marriage T."/>
            <person name="Bhattacharya D."/>
            <person name="Klein A.S."/>
            <person name="Badis Y."/>
            <person name="Brodie J."/>
            <person name="Cao Y."/>
            <person name="Collen J."/>
            <person name="Dittami S.M."/>
            <person name="Gachon C.M."/>
            <person name="Green B.R."/>
            <person name="Karpowicz S."/>
            <person name="Kim J.W."/>
            <person name="Kudahl U."/>
            <person name="Lin S."/>
            <person name="Michel G."/>
            <person name="Mittag M."/>
            <person name="Olson B.J."/>
            <person name="Pangilinan J."/>
            <person name="Peng Y."/>
            <person name="Qiu H."/>
            <person name="Shu S."/>
            <person name="Singer J.T."/>
            <person name="Smith A.G."/>
            <person name="Sprecher B.N."/>
            <person name="Wagner V."/>
            <person name="Wang W."/>
            <person name="Wang Z.-Y."/>
            <person name="Yan J."/>
            <person name="Yarish C."/>
            <person name="Zoeuner-Riek S."/>
            <person name="Zhuang Y."/>
            <person name="Zou Y."/>
            <person name="Lindquist E.A."/>
            <person name="Grimwood J."/>
            <person name="Barry K."/>
            <person name="Rokhsar D.S."/>
            <person name="Schmutz J."/>
            <person name="Stiller J.W."/>
            <person name="Grossman A.R."/>
            <person name="Prochnik S.E."/>
        </authorList>
    </citation>
    <scope>NUCLEOTIDE SEQUENCE [LARGE SCALE GENOMIC DNA]</scope>
    <source>
        <strain evidence="7">4086291</strain>
    </source>
</reference>
<keyword evidence="8" id="KW-1185">Reference proteome</keyword>
<evidence type="ECO:0000256" key="2">
    <source>
        <dbReference type="ARBA" id="ARBA00022670"/>
    </source>
</evidence>
<comment type="similarity">
    <text evidence="1">Belongs to the peptidase C48 family.</text>
</comment>
<evidence type="ECO:0000256" key="1">
    <source>
        <dbReference type="ARBA" id="ARBA00005234"/>
    </source>
</evidence>
<keyword evidence="2" id="KW-0645">Protease</keyword>
<feature type="compositionally biased region" description="Pro residues" evidence="5">
    <location>
        <begin position="24"/>
        <end position="35"/>
    </location>
</feature>
<dbReference type="OrthoDB" id="1939479at2759"/>
<dbReference type="GO" id="GO:0006508">
    <property type="term" value="P:proteolysis"/>
    <property type="evidence" value="ECO:0007669"/>
    <property type="project" value="UniProtKB-KW"/>
</dbReference>
<evidence type="ECO:0000313" key="7">
    <source>
        <dbReference type="EMBL" id="OSX69135.1"/>
    </source>
</evidence>
<feature type="compositionally biased region" description="Acidic residues" evidence="5">
    <location>
        <begin position="270"/>
        <end position="279"/>
    </location>
</feature>
<dbReference type="Pfam" id="PF02902">
    <property type="entry name" value="Peptidase_C48"/>
    <property type="match status" value="1"/>
</dbReference>
<keyword evidence="3" id="KW-0378">Hydrolase</keyword>
<protein>
    <recommendedName>
        <fullName evidence="6">Ubiquitin-like protease family profile domain-containing protein</fullName>
    </recommendedName>
</protein>
<dbReference type="Gene3D" id="3.40.395.10">
    <property type="entry name" value="Adenoviral Proteinase, Chain A"/>
    <property type="match status" value="1"/>
</dbReference>
<dbReference type="PROSITE" id="PS50600">
    <property type="entry name" value="ULP_PROTEASE"/>
    <property type="match status" value="1"/>
</dbReference>
<dbReference type="InterPro" id="IPR003653">
    <property type="entry name" value="Peptidase_C48_C"/>
</dbReference>
<evidence type="ECO:0000313" key="8">
    <source>
        <dbReference type="Proteomes" id="UP000218209"/>
    </source>
</evidence>
<feature type="compositionally biased region" description="Low complexity" evidence="5">
    <location>
        <begin position="299"/>
        <end position="313"/>
    </location>
</feature>
<evidence type="ECO:0000259" key="6">
    <source>
        <dbReference type="PROSITE" id="PS50600"/>
    </source>
</evidence>
<feature type="compositionally biased region" description="Low complexity" evidence="5">
    <location>
        <begin position="230"/>
        <end position="240"/>
    </location>
</feature>
<dbReference type="GO" id="GO:0005634">
    <property type="term" value="C:nucleus"/>
    <property type="evidence" value="ECO:0007669"/>
    <property type="project" value="TreeGrafter"/>
</dbReference>
<dbReference type="InterPro" id="IPR038765">
    <property type="entry name" value="Papain-like_cys_pep_sf"/>
</dbReference>
<dbReference type="SUPFAM" id="SSF54001">
    <property type="entry name" value="Cysteine proteinases"/>
    <property type="match status" value="1"/>
</dbReference>
<organism evidence="7 8">
    <name type="scientific">Porphyra umbilicalis</name>
    <name type="common">Purple laver</name>
    <name type="synonym">Red alga</name>
    <dbReference type="NCBI Taxonomy" id="2786"/>
    <lineage>
        <taxon>Eukaryota</taxon>
        <taxon>Rhodophyta</taxon>
        <taxon>Bangiophyceae</taxon>
        <taxon>Bangiales</taxon>
        <taxon>Bangiaceae</taxon>
        <taxon>Porphyra</taxon>
    </lineage>
</organism>
<feature type="compositionally biased region" description="Low complexity" evidence="5">
    <location>
        <begin position="182"/>
        <end position="191"/>
    </location>
</feature>
<dbReference type="AlphaFoldDB" id="A0A1X6NKL0"/>
<feature type="compositionally biased region" description="Basic residues" evidence="5">
    <location>
        <begin position="38"/>
        <end position="52"/>
    </location>
</feature>
<sequence length="717" mass="76177">MADIYGVAFSDDEEEDGPGGDPVPSAPMVPPPRTPPSRYKRLRRGGPAKRPRVVVDSSGEDGSDSRPAAAAPPVEDDSDCIILSVKLMSARRRTVKERPPSVDVPTVSEDSPSASDAEEAGTPAARRSGRLNASAVASYVPSAASDGDSVGDEEAFEDVLGSGRAAQETARRKRLRLAPPTAEEAAAAAAAVKKTRGSAGTMKRRRVRPPPAATAAAPDPVRQLDFGDASSDSSTGSSSSQFGTGPRPASSAPMQLVFTALKPSCHNVSSDDEDEEEEGRPEKPPPLPPLSPLSKRHSVSQVGSAAVSVPGASRRPVQTRLERLCAPSAAGTLPWNGRPRSSTAGVASTLTLDDSDADTASRRAPSSPSRQPAVETAAAGTSDPPLPSSSAGTRRPPEVVRRLFANPPTGGSLSLTAPPCGSPLPTAQWTWRGRPMTRTQRQTVEYLTTGRVRDGSPPAGFKEIAVTVAVAKITLRWVDLRRLRGSRWLNDEVMNAYVAMLNERNKQRVAAAAAAAAASAVVEGVTTTRRKRGKHAASASDFSARPLRVYCFNTFFYSRLTQGPDRFDYEGVRRWTLKAGVDVVDYDLLLVPVNASAVHWALGVIDMRERRFAFLDSLHGPDGDGVTATLARWLGAEVASRHGWAHEAALCLHAWSVGRNAVASVPVPRQRDGGSCGVFVLSMAERLERGVALAFGQRDIPLLRKQMVLDLHDGRLL</sequence>
<dbReference type="GO" id="GO:0016926">
    <property type="term" value="P:protein desumoylation"/>
    <property type="evidence" value="ECO:0007669"/>
    <property type="project" value="TreeGrafter"/>
</dbReference>